<sequence length="127" mass="14471">MACGAARRRTRDFPRGERRQQGGGVSACLCPVRGGAVMSENLPDPEIIERLEAGLERMPKLRREIFLAIRLDGLSYAEIAERTGLSVEHVERHFAESMSALCDAIDGRNSAPRWKRILRRVVERWRR</sequence>
<name>A0ABW8YM25_9SPHN</name>
<proteinExistence type="predicted"/>
<organism evidence="3 4">
    <name type="scientific">Sphingomonas plantiphila</name>
    <dbReference type="NCBI Taxonomy" id="3163295"/>
    <lineage>
        <taxon>Bacteria</taxon>
        <taxon>Pseudomonadati</taxon>
        <taxon>Pseudomonadota</taxon>
        <taxon>Alphaproteobacteria</taxon>
        <taxon>Sphingomonadales</taxon>
        <taxon>Sphingomonadaceae</taxon>
        <taxon>Sphingomonas</taxon>
    </lineage>
</organism>
<evidence type="ECO:0000313" key="4">
    <source>
        <dbReference type="Proteomes" id="UP001629244"/>
    </source>
</evidence>
<feature type="compositionally biased region" description="Basic residues" evidence="1">
    <location>
        <begin position="1"/>
        <end position="10"/>
    </location>
</feature>
<dbReference type="Proteomes" id="UP001629244">
    <property type="component" value="Unassembled WGS sequence"/>
</dbReference>
<dbReference type="Pfam" id="PF08281">
    <property type="entry name" value="Sigma70_r4_2"/>
    <property type="match status" value="1"/>
</dbReference>
<dbReference type="EMBL" id="JBELQC010000001">
    <property type="protein sequence ID" value="MFL9841133.1"/>
    <property type="molecule type" value="Genomic_DNA"/>
</dbReference>
<dbReference type="RefSeq" id="WP_408078048.1">
    <property type="nucleotide sequence ID" value="NZ_JBELQC010000001.1"/>
</dbReference>
<dbReference type="InterPro" id="IPR036388">
    <property type="entry name" value="WH-like_DNA-bd_sf"/>
</dbReference>
<dbReference type="SUPFAM" id="SSF88659">
    <property type="entry name" value="Sigma3 and sigma4 domains of RNA polymerase sigma factors"/>
    <property type="match status" value="1"/>
</dbReference>
<evidence type="ECO:0000313" key="3">
    <source>
        <dbReference type="EMBL" id="MFL9841133.1"/>
    </source>
</evidence>
<protein>
    <submittedName>
        <fullName evidence="3">Sigma factor-like helix-turn-helix DNA-binding protein</fullName>
    </submittedName>
</protein>
<feature type="domain" description="RNA polymerase sigma factor 70 region 4 type 2" evidence="2">
    <location>
        <begin position="49"/>
        <end position="97"/>
    </location>
</feature>
<feature type="compositionally biased region" description="Basic and acidic residues" evidence="1">
    <location>
        <begin position="11"/>
        <end position="20"/>
    </location>
</feature>
<feature type="region of interest" description="Disordered" evidence="1">
    <location>
        <begin position="1"/>
        <end position="24"/>
    </location>
</feature>
<reference evidence="3 4" key="1">
    <citation type="submission" date="2024-06" db="EMBL/GenBank/DDBJ databases">
        <authorList>
            <person name="Kaempfer P."/>
            <person name="Viver T."/>
        </authorList>
    </citation>
    <scope>NUCLEOTIDE SEQUENCE [LARGE SCALE GENOMIC DNA]</scope>
    <source>
        <strain evidence="3 4">ST-64</strain>
    </source>
</reference>
<comment type="caution">
    <text evidence="3">The sequence shown here is derived from an EMBL/GenBank/DDBJ whole genome shotgun (WGS) entry which is preliminary data.</text>
</comment>
<evidence type="ECO:0000256" key="1">
    <source>
        <dbReference type="SAM" id="MobiDB-lite"/>
    </source>
</evidence>
<dbReference type="InterPro" id="IPR013249">
    <property type="entry name" value="RNA_pol_sigma70_r4_t2"/>
</dbReference>
<gene>
    <name evidence="3" type="ORF">ABS767_09180</name>
</gene>
<keyword evidence="4" id="KW-1185">Reference proteome</keyword>
<evidence type="ECO:0000259" key="2">
    <source>
        <dbReference type="Pfam" id="PF08281"/>
    </source>
</evidence>
<dbReference type="Gene3D" id="1.10.10.10">
    <property type="entry name" value="Winged helix-like DNA-binding domain superfamily/Winged helix DNA-binding domain"/>
    <property type="match status" value="1"/>
</dbReference>
<dbReference type="InterPro" id="IPR013324">
    <property type="entry name" value="RNA_pol_sigma_r3/r4-like"/>
</dbReference>
<accession>A0ABW8YM25</accession>